<dbReference type="KEGG" id="fng:JM64_03485"/>
<dbReference type="OrthoDB" id="9789927at2"/>
<evidence type="ECO:0000256" key="4">
    <source>
        <dbReference type="ARBA" id="ARBA00022989"/>
    </source>
</evidence>
<evidence type="ECO:0000313" key="8">
    <source>
        <dbReference type="EMBL" id="ANE41155.1"/>
    </source>
</evidence>
<dbReference type="InterPro" id="IPR000073">
    <property type="entry name" value="AB_hydrolase_1"/>
</dbReference>
<dbReference type="Pfam" id="PF02653">
    <property type="entry name" value="BPD_transp_2"/>
    <property type="match status" value="1"/>
</dbReference>
<keyword evidence="3 6" id="KW-0812">Transmembrane</keyword>
<dbReference type="InterPro" id="IPR029058">
    <property type="entry name" value="AB_hydrolase_fold"/>
</dbReference>
<dbReference type="PANTHER" id="PTHR30482">
    <property type="entry name" value="HIGH-AFFINITY BRANCHED-CHAIN AMINO ACID TRANSPORT SYSTEM PERMEASE"/>
    <property type="match status" value="1"/>
</dbReference>
<dbReference type="PRINTS" id="PR00111">
    <property type="entry name" value="ABHYDROLASE"/>
</dbReference>
<sequence>MLWIWLILALLPFLLLKSAFIITILSLVGIYALATLGLNLIMGYSGQISIGHAAFMSIGAYTSTLLVMQYNIPVVFGIILGGITAFIFGILIGFPALRLSGFYLAIATMGFVVAIEQLFSYLEHITGGHAGIRNIPFPFLWNSDVEKYLLVFAFLFVAYVVADRLINSKTGRAWMAVRENEIAASVMGVNIAWYKVLAFAIGSMFAGIAGALYAHVIGYIAPSDFGIAKSLDLLAISVIGGMASIDGPFYGALIYVAMPFLFSRSNFSLSIIFGALLIFVVLFMPLGISFYVKIFRMNYFNALIAYLKKSRRPFGMFVQTPVGRIHYIKHGSGNIPVVLVHGNFASSRFFEPLIKKIPEHQFTVYALDLPNFGFSDELPGDVSIEKYVDALESFVKTLGINNFILLGHSLGGAVAMGYAIRHSKNLAKLVLVDPAPIFGMPRYDESAYKIIDVYRKNPDMIKRALMMNAPNYDDEEFFDRITSDALRMAKKAFIGNAKALADYNYIDKAVLLEVPVVVIYGDKDVILDYESMKKTAEAFPKGKLIVLKDIGHSPVIEAPEKVIKHLTDIVT</sequence>
<feature type="transmembrane region" description="Helical" evidence="6">
    <location>
        <begin position="269"/>
        <end position="292"/>
    </location>
</feature>
<dbReference type="InterPro" id="IPR043428">
    <property type="entry name" value="LivM-like"/>
</dbReference>
<dbReference type="GO" id="GO:0015658">
    <property type="term" value="F:branched-chain amino acid transmembrane transporter activity"/>
    <property type="evidence" value="ECO:0007669"/>
    <property type="project" value="InterPro"/>
</dbReference>
<feature type="transmembrane region" description="Helical" evidence="6">
    <location>
        <begin position="233"/>
        <end position="257"/>
    </location>
</feature>
<keyword evidence="5 6" id="KW-0472">Membrane</keyword>
<dbReference type="SUPFAM" id="SSF53474">
    <property type="entry name" value="alpha/beta-Hydrolases"/>
    <property type="match status" value="1"/>
</dbReference>
<gene>
    <name evidence="8" type="ORF">JM64_03485</name>
</gene>
<dbReference type="PATRIC" id="fig|93466.3.peg.751"/>
<protein>
    <submittedName>
        <fullName evidence="8">ABC transporter permease</fullName>
    </submittedName>
</protein>
<comment type="subcellular location">
    <subcellularLocation>
        <location evidence="1">Cell membrane</location>
        <topology evidence="1">Multi-pass membrane protein</topology>
    </subcellularLocation>
</comment>
<dbReference type="GO" id="GO:0005886">
    <property type="term" value="C:plasma membrane"/>
    <property type="evidence" value="ECO:0007669"/>
    <property type="project" value="UniProtKB-SubCell"/>
</dbReference>
<proteinExistence type="predicted"/>
<keyword evidence="4 6" id="KW-1133">Transmembrane helix</keyword>
<evidence type="ECO:0000256" key="1">
    <source>
        <dbReference type="ARBA" id="ARBA00004651"/>
    </source>
</evidence>
<evidence type="ECO:0000313" key="9">
    <source>
        <dbReference type="Proteomes" id="UP000077096"/>
    </source>
</evidence>
<evidence type="ECO:0000256" key="2">
    <source>
        <dbReference type="ARBA" id="ARBA00022475"/>
    </source>
</evidence>
<feature type="transmembrane region" description="Helical" evidence="6">
    <location>
        <begin position="6"/>
        <end position="36"/>
    </location>
</feature>
<evidence type="ECO:0000256" key="3">
    <source>
        <dbReference type="ARBA" id="ARBA00022692"/>
    </source>
</evidence>
<feature type="transmembrane region" description="Helical" evidence="6">
    <location>
        <begin position="48"/>
        <end position="68"/>
    </location>
</feature>
<dbReference type="CDD" id="cd06581">
    <property type="entry name" value="TM_PBP1_LivM_like"/>
    <property type="match status" value="1"/>
</dbReference>
<dbReference type="Proteomes" id="UP000077096">
    <property type="component" value="Chromosome"/>
</dbReference>
<name>A0A172T2C0_FERPE</name>
<dbReference type="Pfam" id="PF00561">
    <property type="entry name" value="Abhydrolase_1"/>
    <property type="match status" value="1"/>
</dbReference>
<reference evidence="8 9" key="1">
    <citation type="submission" date="2014-08" db="EMBL/GenBank/DDBJ databases">
        <title>Fervidobacterium pennivorans DYC genome.</title>
        <authorList>
            <person name="Wushke S."/>
        </authorList>
    </citation>
    <scope>NUCLEOTIDE SEQUENCE [LARGE SCALE GENOMIC DNA]</scope>
    <source>
        <strain evidence="8 9">DYC</strain>
    </source>
</reference>
<evidence type="ECO:0000256" key="5">
    <source>
        <dbReference type="ARBA" id="ARBA00023136"/>
    </source>
</evidence>
<organism evidence="8 9">
    <name type="scientific">Fervidobacterium pennivorans</name>
    <dbReference type="NCBI Taxonomy" id="93466"/>
    <lineage>
        <taxon>Bacteria</taxon>
        <taxon>Thermotogati</taxon>
        <taxon>Thermotogota</taxon>
        <taxon>Thermotogae</taxon>
        <taxon>Thermotogales</taxon>
        <taxon>Fervidobacteriaceae</taxon>
        <taxon>Fervidobacterium</taxon>
    </lineage>
</organism>
<accession>A0A172T2C0</accession>
<feature type="domain" description="AB hydrolase-1" evidence="7">
    <location>
        <begin position="336"/>
        <end position="559"/>
    </location>
</feature>
<dbReference type="EMBL" id="CP011393">
    <property type="protein sequence ID" value="ANE41155.1"/>
    <property type="molecule type" value="Genomic_DNA"/>
</dbReference>
<feature type="transmembrane region" description="Helical" evidence="6">
    <location>
        <begin position="196"/>
        <end position="221"/>
    </location>
</feature>
<feature type="transmembrane region" description="Helical" evidence="6">
    <location>
        <begin position="74"/>
        <end position="94"/>
    </location>
</feature>
<dbReference type="Gene3D" id="3.40.50.1820">
    <property type="entry name" value="alpha/beta hydrolase"/>
    <property type="match status" value="1"/>
</dbReference>
<keyword evidence="2" id="KW-1003">Cell membrane</keyword>
<feature type="transmembrane region" description="Helical" evidence="6">
    <location>
        <begin position="101"/>
        <end position="119"/>
    </location>
</feature>
<evidence type="ECO:0000259" key="7">
    <source>
        <dbReference type="Pfam" id="PF00561"/>
    </source>
</evidence>
<evidence type="ECO:0000256" key="6">
    <source>
        <dbReference type="SAM" id="Phobius"/>
    </source>
</evidence>
<dbReference type="AlphaFoldDB" id="A0A172T2C0"/>
<feature type="transmembrane region" description="Helical" evidence="6">
    <location>
        <begin position="148"/>
        <end position="166"/>
    </location>
</feature>
<dbReference type="PANTHER" id="PTHR30482:SF10">
    <property type="entry name" value="HIGH-AFFINITY BRANCHED-CHAIN AMINO ACID TRANSPORT PROTEIN BRAE"/>
    <property type="match status" value="1"/>
</dbReference>
<dbReference type="InterPro" id="IPR001851">
    <property type="entry name" value="ABC_transp_permease"/>
</dbReference>